<keyword evidence="4" id="KW-1185">Reference proteome</keyword>
<reference evidence="3 4" key="1">
    <citation type="submission" date="2019-06" db="EMBL/GenBank/DDBJ databases">
        <authorList>
            <person name="Srinivasan S."/>
        </authorList>
    </citation>
    <scope>NUCLEOTIDE SEQUENCE [LARGE SCALE GENOMIC DNA]</scope>
    <source>
        <strain evidence="3 4">17J68-5</strain>
    </source>
</reference>
<feature type="transmembrane region" description="Helical" evidence="1">
    <location>
        <begin position="6"/>
        <end position="31"/>
    </location>
</feature>
<dbReference type="OrthoDB" id="890881at2"/>
<dbReference type="Proteomes" id="UP000305398">
    <property type="component" value="Chromosome"/>
</dbReference>
<dbReference type="PANTHER" id="PTHR37464:SF1">
    <property type="entry name" value="BLL2463 PROTEIN"/>
    <property type="match status" value="1"/>
</dbReference>
<dbReference type="PANTHER" id="PTHR37464">
    <property type="entry name" value="BLL2463 PROTEIN"/>
    <property type="match status" value="1"/>
</dbReference>
<evidence type="ECO:0000313" key="4">
    <source>
        <dbReference type="Proteomes" id="UP000305398"/>
    </source>
</evidence>
<sequence>MYLHLTLFPLLTFLAPSGLLALLGIAVPVAIHLWNRRPGRTVSVGSLRWLEATANRRLRSLKLEQLALLLVRIAVVALLAVALASPAWQRPPAPTRGQVFISPDLLPTGSLAAFRPGIDSLRRRGYEVRRLAPGFRLISAAAWRNLDSVAAAGATDSLPADQLWARVRQAADSFPNRPIRVFTSARLGHFQTTRPALPAQLTWQVVPTADSGAWLQSAYQSGPDSLRLLVGRSTEAAATFRVVRVRTPNAGEAVRVAGLSPLHYATTATGATLQPRDSSSAAVAASTAPLRIWVRYDAAHSEDARYLRAALQAAAAGLAAPLALTVSAAPPAAAASLDWLFWLSDAPVPAGWQQRVRRGLRLWQDAKAPGQSSEGFLANAGTVAPVRILRRSKEAVPATGQSLWSDGQGRAVLSYQSILQGSIYQLHTRLHPGWSELADSPNLPALLLDILQPEQKSTNWAADKRALDAAQIHPANHMVSVATSNRPAPDSYLDLRPWAVLATGLLFALERLLAQRRLSFSSTPAA</sequence>
<keyword evidence="1" id="KW-1133">Transmembrane helix</keyword>
<evidence type="ECO:0000313" key="3">
    <source>
        <dbReference type="EMBL" id="QDA59883.1"/>
    </source>
</evidence>
<feature type="transmembrane region" description="Helical" evidence="1">
    <location>
        <begin position="66"/>
        <end position="88"/>
    </location>
</feature>
<dbReference type="InterPro" id="IPR011933">
    <property type="entry name" value="Double_TM_dom"/>
</dbReference>
<dbReference type="KEGG" id="hyj:FHG12_07075"/>
<evidence type="ECO:0000256" key="1">
    <source>
        <dbReference type="SAM" id="Phobius"/>
    </source>
</evidence>
<dbReference type="InterPro" id="IPR024163">
    <property type="entry name" value="Aerotolerance_reg_N"/>
</dbReference>
<dbReference type="Pfam" id="PF07584">
    <property type="entry name" value="BatA"/>
    <property type="match status" value="1"/>
</dbReference>
<keyword evidence="1" id="KW-0472">Membrane</keyword>
<dbReference type="NCBIfam" id="TIGR02226">
    <property type="entry name" value="two_anch"/>
    <property type="match status" value="1"/>
</dbReference>
<proteinExistence type="predicted"/>
<name>A0A5B7ZZJ4_9BACT</name>
<protein>
    <recommendedName>
        <fullName evidence="2">Aerotolerance regulator N-terminal domain-containing protein</fullName>
    </recommendedName>
</protein>
<keyword evidence="1" id="KW-0812">Transmembrane</keyword>
<organism evidence="3 4">
    <name type="scientific">Hymenobacter jejuensis</name>
    <dbReference type="NCBI Taxonomy" id="2502781"/>
    <lineage>
        <taxon>Bacteria</taxon>
        <taxon>Pseudomonadati</taxon>
        <taxon>Bacteroidota</taxon>
        <taxon>Cytophagia</taxon>
        <taxon>Cytophagales</taxon>
        <taxon>Hymenobacteraceae</taxon>
        <taxon>Hymenobacter</taxon>
    </lineage>
</organism>
<accession>A0A5B7ZZJ4</accession>
<feature type="domain" description="Aerotolerance regulator N-terminal" evidence="2">
    <location>
        <begin position="12"/>
        <end position="86"/>
    </location>
</feature>
<evidence type="ECO:0000259" key="2">
    <source>
        <dbReference type="Pfam" id="PF07584"/>
    </source>
</evidence>
<dbReference type="AlphaFoldDB" id="A0A5B7ZZJ4"/>
<gene>
    <name evidence="3" type="ORF">FHG12_07075</name>
</gene>
<dbReference type="EMBL" id="CP040896">
    <property type="protein sequence ID" value="QDA59883.1"/>
    <property type="molecule type" value="Genomic_DNA"/>
</dbReference>